<name>A0A7S1M094_NEODS</name>
<feature type="region of interest" description="Disordered" evidence="1">
    <location>
        <begin position="363"/>
        <end position="420"/>
    </location>
</feature>
<accession>A0A7S1M094</accession>
<dbReference type="EMBL" id="HBGF01024204">
    <property type="protein sequence ID" value="CAD9118473.1"/>
    <property type="molecule type" value="Transcribed_RNA"/>
</dbReference>
<feature type="compositionally biased region" description="Low complexity" evidence="1">
    <location>
        <begin position="372"/>
        <end position="392"/>
    </location>
</feature>
<proteinExistence type="predicted"/>
<dbReference type="AlphaFoldDB" id="A0A7S1M094"/>
<evidence type="ECO:0000256" key="1">
    <source>
        <dbReference type="SAM" id="MobiDB-lite"/>
    </source>
</evidence>
<gene>
    <name evidence="2" type="ORF">NDES1114_LOCUS16043</name>
</gene>
<evidence type="ECO:0000313" key="2">
    <source>
        <dbReference type="EMBL" id="CAD9118473.1"/>
    </source>
</evidence>
<sequence length="480" mass="49676">MLKGGTIAGRWRPLSAAQSVAHSAAPSAMPPGSAPSLPSRAAVPAETHAQPTPVPSSERLTQLRAHVSAGKPVNLTAMPAHIGSCAKEGDVQRCFPRPLEASVGSDSIDTMWEGVRGAVAAMPPNFRVVSSADDAVGVCRSVSMSASSTTTVVASSSGAGIALCQIQPDTQHVGMTRVIDAELMERSESVREAVRALVGSAGALKVVPSTAGADACEALCDAAGEGCVAHCIAMDLLGLYCGVPSDILEPISTTVAPKDSREASQAELAMQCDRTARCFVAVANVMESIAATAHTHEPASGEHDAHPWLSRTGASCLVDVQATPRLYSLLQQRSERLRRAAGDTHGAVPRARLHPAFFSVAAPAKDTHPDARGLPAALRGARPSDGAPPKGNGNNGNGGAAPGAVMTRDPHSSPPSDLDSEAASLSVLIRRVAASTLRWQMGGRFHGHRYSPLPAGTLRSRRSAPVWRRRADGVCSDTDS</sequence>
<protein>
    <submittedName>
        <fullName evidence="2">Uncharacterized protein</fullName>
    </submittedName>
</protein>
<feature type="region of interest" description="Disordered" evidence="1">
    <location>
        <begin position="18"/>
        <end position="58"/>
    </location>
</feature>
<reference evidence="2" key="1">
    <citation type="submission" date="2021-01" db="EMBL/GenBank/DDBJ databases">
        <authorList>
            <person name="Corre E."/>
            <person name="Pelletier E."/>
            <person name="Niang G."/>
            <person name="Scheremetjew M."/>
            <person name="Finn R."/>
            <person name="Kale V."/>
            <person name="Holt S."/>
            <person name="Cochrane G."/>
            <person name="Meng A."/>
            <person name="Brown T."/>
            <person name="Cohen L."/>
        </authorList>
    </citation>
    <scope>NUCLEOTIDE SEQUENCE</scope>
    <source>
        <strain evidence="2">CCAP 1951/1</strain>
    </source>
</reference>
<organism evidence="2">
    <name type="scientific">Neobodo designis</name>
    <name type="common">Flagellated protozoan</name>
    <name type="synonym">Bodo designis</name>
    <dbReference type="NCBI Taxonomy" id="312471"/>
    <lineage>
        <taxon>Eukaryota</taxon>
        <taxon>Discoba</taxon>
        <taxon>Euglenozoa</taxon>
        <taxon>Kinetoplastea</taxon>
        <taxon>Metakinetoplastina</taxon>
        <taxon>Neobodonida</taxon>
        <taxon>Neobodo</taxon>
    </lineage>
</organism>